<evidence type="ECO:0000259" key="2">
    <source>
        <dbReference type="Pfam" id="PF25484"/>
    </source>
</evidence>
<dbReference type="OrthoDB" id="3628044at2759"/>
<dbReference type="Proteomes" id="UP000799539">
    <property type="component" value="Unassembled WGS sequence"/>
</dbReference>
<reference evidence="3" key="1">
    <citation type="journal article" date="2020" name="Stud. Mycol.">
        <title>101 Dothideomycetes genomes: a test case for predicting lifestyles and emergence of pathogens.</title>
        <authorList>
            <person name="Haridas S."/>
            <person name="Albert R."/>
            <person name="Binder M."/>
            <person name="Bloem J."/>
            <person name="Labutti K."/>
            <person name="Salamov A."/>
            <person name="Andreopoulos B."/>
            <person name="Baker S."/>
            <person name="Barry K."/>
            <person name="Bills G."/>
            <person name="Bluhm B."/>
            <person name="Cannon C."/>
            <person name="Castanera R."/>
            <person name="Culley D."/>
            <person name="Daum C."/>
            <person name="Ezra D."/>
            <person name="Gonzalez J."/>
            <person name="Henrissat B."/>
            <person name="Kuo A."/>
            <person name="Liang C."/>
            <person name="Lipzen A."/>
            <person name="Lutzoni F."/>
            <person name="Magnuson J."/>
            <person name="Mondo S."/>
            <person name="Nolan M."/>
            <person name="Ohm R."/>
            <person name="Pangilinan J."/>
            <person name="Park H.-J."/>
            <person name="Ramirez L."/>
            <person name="Alfaro M."/>
            <person name="Sun H."/>
            <person name="Tritt A."/>
            <person name="Yoshinaga Y."/>
            <person name="Zwiers L.-H."/>
            <person name="Turgeon B."/>
            <person name="Goodwin S."/>
            <person name="Spatafora J."/>
            <person name="Crous P."/>
            <person name="Grigoriev I."/>
        </authorList>
    </citation>
    <scope>NUCLEOTIDE SEQUENCE</scope>
    <source>
        <strain evidence="3">SCOH1-5</strain>
    </source>
</reference>
<sequence length="239" mass="25411">MLSSTVFCSLLAIVAATSSITGQALSLSPSFVLYPYITAGNIDGPYTNQAIDRSQPLATSSGFKSGTFTSDCFNRYVFTSYVGTHCYGQDQCGYRRWSINATNADSDCNTAITVNGGFSSMLISGLNDVDELGRRNVGWSQADCDTEAGTPGFSIDGSGGQGILHLRYDNPADQADDFGTFFTCWVDGELYGPRLFYRNAAGTTPDGCAELLLVPRCAADTPYVSAPLTSECYQGGLPA</sequence>
<accession>A0A6A6FB07</accession>
<proteinExistence type="predicted"/>
<evidence type="ECO:0000313" key="3">
    <source>
        <dbReference type="EMBL" id="KAF2210525.1"/>
    </source>
</evidence>
<dbReference type="Pfam" id="PF25484">
    <property type="entry name" value="DUF7907"/>
    <property type="match status" value="1"/>
</dbReference>
<feature type="signal peptide" evidence="1">
    <location>
        <begin position="1"/>
        <end position="16"/>
    </location>
</feature>
<gene>
    <name evidence="3" type="ORF">CERZMDRAFT_99584</name>
</gene>
<evidence type="ECO:0000313" key="4">
    <source>
        <dbReference type="Proteomes" id="UP000799539"/>
    </source>
</evidence>
<dbReference type="EMBL" id="ML992681">
    <property type="protein sequence ID" value="KAF2210525.1"/>
    <property type="molecule type" value="Genomic_DNA"/>
</dbReference>
<keyword evidence="1" id="KW-0732">Signal</keyword>
<evidence type="ECO:0000256" key="1">
    <source>
        <dbReference type="SAM" id="SignalP"/>
    </source>
</evidence>
<dbReference type="InterPro" id="IPR057229">
    <property type="entry name" value="DUF7907"/>
</dbReference>
<feature type="domain" description="DUF7907" evidence="2">
    <location>
        <begin position="131"/>
        <end position="217"/>
    </location>
</feature>
<dbReference type="AlphaFoldDB" id="A0A6A6FB07"/>
<feature type="chain" id="PRO_5025587092" description="DUF7907 domain-containing protein" evidence="1">
    <location>
        <begin position="17"/>
        <end position="239"/>
    </location>
</feature>
<organism evidence="3 4">
    <name type="scientific">Cercospora zeae-maydis SCOH1-5</name>
    <dbReference type="NCBI Taxonomy" id="717836"/>
    <lineage>
        <taxon>Eukaryota</taxon>
        <taxon>Fungi</taxon>
        <taxon>Dikarya</taxon>
        <taxon>Ascomycota</taxon>
        <taxon>Pezizomycotina</taxon>
        <taxon>Dothideomycetes</taxon>
        <taxon>Dothideomycetidae</taxon>
        <taxon>Mycosphaerellales</taxon>
        <taxon>Mycosphaerellaceae</taxon>
        <taxon>Cercospora</taxon>
    </lineage>
</organism>
<keyword evidence="4" id="KW-1185">Reference proteome</keyword>
<name>A0A6A6FB07_9PEZI</name>
<protein>
    <recommendedName>
        <fullName evidence="2">DUF7907 domain-containing protein</fullName>
    </recommendedName>
</protein>